<feature type="transmembrane region" description="Helical" evidence="7">
    <location>
        <begin position="124"/>
        <end position="146"/>
    </location>
</feature>
<keyword evidence="3" id="KW-1003">Cell membrane</keyword>
<sequence>MAYFGYILLHNIVPLSIMIGAGILMQKCFQLDMKTLSKLNFYLFSPVVIFKMLYESVISVDVIFQVLLFFIVFFTMLVAATEIMIRLKGYKGGLRVAVRHSVLFYNSANYTLPLNQLVFNNNPFTLSVQIIIMMIQTLLPHTYGVYSINSHRQDWRKTLRTVLTMPVIYAIPIAFLIKGMEWELPSALYTPIDYIAGGFIAVALITLGAQLGTMSWKFQISDVLLSNLLRLMVSPLLGAAACWMLGIDGLLGSALILSCAVPTALNSVLLAVEFDNEPEFASQAVLSSTVFSTLSVTVVIFFLQ</sequence>
<evidence type="ECO:0000256" key="4">
    <source>
        <dbReference type="ARBA" id="ARBA00022692"/>
    </source>
</evidence>
<feature type="transmembrane region" description="Helical" evidence="7">
    <location>
        <begin position="253"/>
        <end position="272"/>
    </location>
</feature>
<feature type="transmembrane region" description="Helical" evidence="7">
    <location>
        <begin position="158"/>
        <end position="177"/>
    </location>
</feature>
<dbReference type="Pfam" id="PF03547">
    <property type="entry name" value="Mem_trans"/>
    <property type="match status" value="1"/>
</dbReference>
<evidence type="ECO:0000256" key="6">
    <source>
        <dbReference type="ARBA" id="ARBA00023136"/>
    </source>
</evidence>
<accession>A0ABW1IQW4</accession>
<evidence type="ECO:0000256" key="1">
    <source>
        <dbReference type="ARBA" id="ARBA00004141"/>
    </source>
</evidence>
<evidence type="ECO:0000313" key="9">
    <source>
        <dbReference type="Proteomes" id="UP001596250"/>
    </source>
</evidence>
<reference evidence="9" key="1">
    <citation type="journal article" date="2019" name="Int. J. Syst. Evol. Microbiol.">
        <title>The Global Catalogue of Microorganisms (GCM) 10K type strain sequencing project: providing services to taxonomists for standard genome sequencing and annotation.</title>
        <authorList>
            <consortium name="The Broad Institute Genomics Platform"/>
            <consortium name="The Broad Institute Genome Sequencing Center for Infectious Disease"/>
            <person name="Wu L."/>
            <person name="Ma J."/>
        </authorList>
    </citation>
    <scope>NUCLEOTIDE SEQUENCE [LARGE SCALE GENOMIC DNA]</scope>
    <source>
        <strain evidence="9">CCM 8749</strain>
    </source>
</reference>
<keyword evidence="6 7" id="KW-0472">Membrane</keyword>
<feature type="transmembrane region" description="Helical" evidence="7">
    <location>
        <begin position="284"/>
        <end position="303"/>
    </location>
</feature>
<name>A0ABW1IQW4_9BACL</name>
<keyword evidence="5 7" id="KW-1133">Transmembrane helix</keyword>
<dbReference type="PANTHER" id="PTHR36838">
    <property type="entry name" value="AUXIN EFFLUX CARRIER FAMILY PROTEIN"/>
    <property type="match status" value="1"/>
</dbReference>
<feature type="transmembrane region" description="Helical" evidence="7">
    <location>
        <begin position="60"/>
        <end position="80"/>
    </location>
</feature>
<dbReference type="RefSeq" id="WP_379894837.1">
    <property type="nucleotide sequence ID" value="NZ_CBCSCT010000040.1"/>
</dbReference>
<proteinExistence type="predicted"/>
<evidence type="ECO:0000256" key="7">
    <source>
        <dbReference type="SAM" id="Phobius"/>
    </source>
</evidence>
<evidence type="ECO:0000313" key="8">
    <source>
        <dbReference type="EMBL" id="MFC5987455.1"/>
    </source>
</evidence>
<evidence type="ECO:0000256" key="3">
    <source>
        <dbReference type="ARBA" id="ARBA00022475"/>
    </source>
</evidence>
<keyword evidence="9" id="KW-1185">Reference proteome</keyword>
<dbReference type="InterPro" id="IPR004776">
    <property type="entry name" value="Mem_transp_PIN-like"/>
</dbReference>
<dbReference type="PANTHER" id="PTHR36838:SF1">
    <property type="entry name" value="SLR1864 PROTEIN"/>
    <property type="match status" value="1"/>
</dbReference>
<comment type="subcellular location">
    <subcellularLocation>
        <location evidence="1">Membrane</location>
        <topology evidence="1">Multi-pass membrane protein</topology>
    </subcellularLocation>
</comment>
<dbReference type="Proteomes" id="UP001596250">
    <property type="component" value="Unassembled WGS sequence"/>
</dbReference>
<feature type="transmembrane region" description="Helical" evidence="7">
    <location>
        <begin position="197"/>
        <end position="216"/>
    </location>
</feature>
<comment type="caution">
    <text evidence="8">The sequence shown here is derived from an EMBL/GenBank/DDBJ whole genome shotgun (WGS) entry which is preliminary data.</text>
</comment>
<feature type="transmembrane region" description="Helical" evidence="7">
    <location>
        <begin position="6"/>
        <end position="24"/>
    </location>
</feature>
<evidence type="ECO:0000256" key="5">
    <source>
        <dbReference type="ARBA" id="ARBA00022989"/>
    </source>
</evidence>
<evidence type="ECO:0000256" key="2">
    <source>
        <dbReference type="ARBA" id="ARBA00022448"/>
    </source>
</evidence>
<dbReference type="EMBL" id="JBHSQV010000163">
    <property type="protein sequence ID" value="MFC5987455.1"/>
    <property type="molecule type" value="Genomic_DNA"/>
</dbReference>
<keyword evidence="2" id="KW-0813">Transport</keyword>
<gene>
    <name evidence="8" type="ORF">ACFPXP_13680</name>
</gene>
<keyword evidence="4 7" id="KW-0812">Transmembrane</keyword>
<feature type="transmembrane region" description="Helical" evidence="7">
    <location>
        <begin position="36"/>
        <end position="54"/>
    </location>
</feature>
<organism evidence="8 9">
    <name type="scientific">Marinicrinis lubricantis</name>
    <dbReference type="NCBI Taxonomy" id="2086470"/>
    <lineage>
        <taxon>Bacteria</taxon>
        <taxon>Bacillati</taxon>
        <taxon>Bacillota</taxon>
        <taxon>Bacilli</taxon>
        <taxon>Bacillales</taxon>
        <taxon>Paenibacillaceae</taxon>
    </lineage>
</organism>
<protein>
    <submittedName>
        <fullName evidence="8">AEC family transporter</fullName>
    </submittedName>
</protein>